<keyword evidence="6" id="KW-1185">Reference proteome</keyword>
<evidence type="ECO:0000256" key="2">
    <source>
        <dbReference type="ARBA" id="ARBA00022679"/>
    </source>
</evidence>
<dbReference type="InterPro" id="IPR007657">
    <property type="entry name" value="Glycosyltransferase_61"/>
</dbReference>
<evidence type="ECO:0000259" key="4">
    <source>
        <dbReference type="Pfam" id="PF04577"/>
    </source>
</evidence>
<proteinExistence type="predicted"/>
<dbReference type="PANTHER" id="PTHR20961">
    <property type="entry name" value="GLYCOSYLTRANSFERASE"/>
    <property type="match status" value="1"/>
</dbReference>
<gene>
    <name evidence="5" type="ORF">OB919_20930</name>
</gene>
<sequence>MMHKFERAVEILRDDGPSQLSKKTISFLHQHYQKQLFRTYFSDNNIISDDQLPEISDQVWYLDEESPIEYSQPTGDRAPADFTQYTSGPHPEQRFVCNIPSCTLVGPSAVGFTDKNKLILATASGDKSMFTRKGSLFLGDVSTREVITQSYLNSTQNNSCCFNYVFPLVPFYDQYYYHWMVEYLPKLRALEKYEQKSGVKPNILIPADPPSFVTESLSLLGYESNRWREWNRSGQLVKNLIVTNHRHHLMKSSFSHSPDDYYWLQNRMRSIINSTSKSGRKIYISRQQAERGRKVVNYDQVIEELESRGFESLVMESLPLIKQVEIMMQADVIMGPHGAGLVNMIFSNNPKIIELLPVNDLRPHFYMLADLLDFEYNSLIAEVNDQHNIIVDTQELSTLLDEASV</sequence>
<keyword evidence="3" id="KW-0325">Glycoprotein</keyword>
<evidence type="ECO:0000313" key="5">
    <source>
        <dbReference type="EMBL" id="MCU4754404.1"/>
    </source>
</evidence>
<evidence type="ECO:0000256" key="1">
    <source>
        <dbReference type="ARBA" id="ARBA00022676"/>
    </source>
</evidence>
<dbReference type="RefSeq" id="WP_342810706.1">
    <property type="nucleotide sequence ID" value="NZ_JAOPJZ010000042.1"/>
</dbReference>
<dbReference type="GO" id="GO:0016757">
    <property type="term" value="F:glycosyltransferase activity"/>
    <property type="evidence" value="ECO:0007669"/>
    <property type="project" value="UniProtKB-KW"/>
</dbReference>
<dbReference type="Proteomes" id="UP001321047">
    <property type="component" value="Unassembled WGS sequence"/>
</dbReference>
<dbReference type="Pfam" id="PF04577">
    <property type="entry name" value="Glyco_transf_61"/>
    <property type="match status" value="1"/>
</dbReference>
<reference evidence="5 6" key="1">
    <citation type="submission" date="2022-09" db="EMBL/GenBank/DDBJ databases">
        <title>Enrichment on poylsaccharides allowed isolation of novel metabolic and taxonomic groups of Haloarchaea.</title>
        <authorList>
            <person name="Sorokin D.Y."/>
            <person name="Elcheninov A.G."/>
            <person name="Khizhniak T.V."/>
            <person name="Kolganova T.V."/>
            <person name="Kublanov I.V."/>
        </authorList>
    </citation>
    <scope>NUCLEOTIDE SEQUENCE [LARGE SCALE GENOMIC DNA]</scope>
    <source>
        <strain evidence="5 6">AArc-curdl1</strain>
    </source>
</reference>
<organism evidence="5 6">
    <name type="scientific">Natronosalvus hydrolyticus</name>
    <dbReference type="NCBI Taxonomy" id="2979988"/>
    <lineage>
        <taxon>Archaea</taxon>
        <taxon>Methanobacteriati</taxon>
        <taxon>Methanobacteriota</taxon>
        <taxon>Stenosarchaea group</taxon>
        <taxon>Halobacteria</taxon>
        <taxon>Halobacteriales</taxon>
        <taxon>Natrialbaceae</taxon>
        <taxon>Natronosalvus</taxon>
    </lineage>
</organism>
<dbReference type="EMBL" id="JAOPJZ010000042">
    <property type="protein sequence ID" value="MCU4754404.1"/>
    <property type="molecule type" value="Genomic_DNA"/>
</dbReference>
<dbReference type="InterPro" id="IPR049625">
    <property type="entry name" value="Glyco_transf_61_cat"/>
</dbReference>
<protein>
    <submittedName>
        <fullName evidence="5">Glycosyltransferase family 61 protein</fullName>
    </submittedName>
</protein>
<evidence type="ECO:0000256" key="3">
    <source>
        <dbReference type="ARBA" id="ARBA00023180"/>
    </source>
</evidence>
<accession>A0AAP3E9U1</accession>
<dbReference type="AlphaFoldDB" id="A0AAP3E9U1"/>
<keyword evidence="1" id="KW-0328">Glycosyltransferase</keyword>
<keyword evidence="2" id="KW-0808">Transferase</keyword>
<feature type="domain" description="Glycosyltransferase 61 catalytic" evidence="4">
    <location>
        <begin position="176"/>
        <end position="349"/>
    </location>
</feature>
<evidence type="ECO:0000313" key="6">
    <source>
        <dbReference type="Proteomes" id="UP001321047"/>
    </source>
</evidence>
<name>A0AAP3E9U1_9EURY</name>
<comment type="caution">
    <text evidence="5">The sequence shown here is derived from an EMBL/GenBank/DDBJ whole genome shotgun (WGS) entry which is preliminary data.</text>
</comment>